<evidence type="ECO:0000313" key="2">
    <source>
        <dbReference type="EMBL" id="ABC83419.1"/>
    </source>
</evidence>
<dbReference type="InterPro" id="IPR002178">
    <property type="entry name" value="PTS_EIIA_type-2_dom"/>
</dbReference>
<dbReference type="eggNOG" id="COG1762">
    <property type="taxonomic scope" value="Bacteria"/>
</dbReference>
<dbReference type="SUPFAM" id="SSF46955">
    <property type="entry name" value="Putative DNA-binding domain"/>
    <property type="match status" value="1"/>
</dbReference>
<dbReference type="GO" id="GO:0003677">
    <property type="term" value="F:DNA binding"/>
    <property type="evidence" value="ECO:0007669"/>
    <property type="project" value="InterPro"/>
</dbReference>
<feature type="domain" description="PTS EIIA type-2" evidence="1">
    <location>
        <begin position="73"/>
        <end position="217"/>
    </location>
</feature>
<dbReference type="InterPro" id="IPR010093">
    <property type="entry name" value="SinI_DNA-bd"/>
</dbReference>
<gene>
    <name evidence="2" type="ordered locus">Adeh_3653</name>
</gene>
<dbReference type="CDD" id="cd00211">
    <property type="entry name" value="PTS_IIA_fru"/>
    <property type="match status" value="1"/>
</dbReference>
<evidence type="ECO:0000313" key="3">
    <source>
        <dbReference type="Proteomes" id="UP000001935"/>
    </source>
</evidence>
<dbReference type="AlphaFoldDB" id="Q2IFR1"/>
<accession>Q2IFR1</accession>
<dbReference type="Gene3D" id="1.10.1660.10">
    <property type="match status" value="1"/>
</dbReference>
<dbReference type="InterPro" id="IPR051541">
    <property type="entry name" value="PTS_SugarTrans_NitroReg"/>
</dbReference>
<name>Q2IFR1_ANADE</name>
<dbReference type="OrthoDB" id="95460at2"/>
<reference evidence="2 3" key="1">
    <citation type="submission" date="2006-01" db="EMBL/GenBank/DDBJ databases">
        <title>Complete sequence of Anaeromyxobacter dehalogenans 2CP-C.</title>
        <authorList>
            <consortium name="US DOE Joint Genome Institute"/>
            <person name="Copeland A."/>
            <person name="Lucas S."/>
            <person name="Lapidus A."/>
            <person name="Barry K."/>
            <person name="Detter J.C."/>
            <person name="Glavina T."/>
            <person name="Hammon N."/>
            <person name="Israni S."/>
            <person name="Pitluck S."/>
            <person name="Brettin T."/>
            <person name="Bruce D."/>
            <person name="Han C."/>
            <person name="Tapia R."/>
            <person name="Gilna P."/>
            <person name="Kiss H."/>
            <person name="Schmutz J."/>
            <person name="Larimer F."/>
            <person name="Land M."/>
            <person name="Kyrpides N."/>
            <person name="Anderson I."/>
            <person name="Sanford R.A."/>
            <person name="Ritalahti K.M."/>
            <person name="Thomas H.S."/>
            <person name="Kirby J.R."/>
            <person name="Zhulin I.B."/>
            <person name="Loeffler F.E."/>
            <person name="Richardson P."/>
        </authorList>
    </citation>
    <scope>NUCLEOTIDE SEQUENCE [LARGE SCALE GENOMIC DNA]</scope>
    <source>
        <strain evidence="2 3">2CP-C</strain>
    </source>
</reference>
<dbReference type="KEGG" id="ade:Adeh_3653"/>
<dbReference type="PANTHER" id="PTHR47738:SF1">
    <property type="entry name" value="NITROGEN REGULATORY PROTEIN"/>
    <property type="match status" value="1"/>
</dbReference>
<dbReference type="EMBL" id="CP000251">
    <property type="protein sequence ID" value="ABC83419.1"/>
    <property type="molecule type" value="Genomic_DNA"/>
</dbReference>
<dbReference type="InterPro" id="IPR009061">
    <property type="entry name" value="DNA-bd_dom_put_sf"/>
</dbReference>
<dbReference type="Pfam" id="PF00359">
    <property type="entry name" value="PTS_EIIA_2"/>
    <property type="match status" value="1"/>
</dbReference>
<proteinExistence type="predicted"/>
<dbReference type="STRING" id="290397.Adeh_3653"/>
<dbReference type="GO" id="GO:0030295">
    <property type="term" value="F:protein kinase activator activity"/>
    <property type="evidence" value="ECO:0007669"/>
    <property type="project" value="TreeGrafter"/>
</dbReference>
<dbReference type="Proteomes" id="UP000001935">
    <property type="component" value="Chromosome"/>
</dbReference>
<dbReference type="PROSITE" id="PS00372">
    <property type="entry name" value="PTS_EIIA_TYPE_2_HIS"/>
    <property type="match status" value="1"/>
</dbReference>
<dbReference type="InterPro" id="IPR041657">
    <property type="entry name" value="HTH_17"/>
</dbReference>
<dbReference type="HOGENOM" id="CLU_072531_1_1_7"/>
<dbReference type="NCBIfam" id="TIGR01764">
    <property type="entry name" value="excise"/>
    <property type="match status" value="1"/>
</dbReference>
<protein>
    <submittedName>
        <fullName evidence="2">Putative PTS IIA-like nitrogen-regulatory protein PtsN</fullName>
    </submittedName>
</protein>
<dbReference type="SUPFAM" id="SSF55804">
    <property type="entry name" value="Phoshotransferase/anion transport protein"/>
    <property type="match status" value="1"/>
</dbReference>
<dbReference type="RefSeq" id="WP_011422701.1">
    <property type="nucleotide sequence ID" value="NC_007760.1"/>
</dbReference>
<evidence type="ECO:0000259" key="1">
    <source>
        <dbReference type="PROSITE" id="PS51094"/>
    </source>
</evidence>
<dbReference type="Pfam" id="PF12728">
    <property type="entry name" value="HTH_17"/>
    <property type="match status" value="1"/>
</dbReference>
<organism evidence="2 3">
    <name type="scientific">Anaeromyxobacter dehalogenans (strain 2CP-C)</name>
    <dbReference type="NCBI Taxonomy" id="290397"/>
    <lineage>
        <taxon>Bacteria</taxon>
        <taxon>Pseudomonadati</taxon>
        <taxon>Myxococcota</taxon>
        <taxon>Myxococcia</taxon>
        <taxon>Myxococcales</taxon>
        <taxon>Cystobacterineae</taxon>
        <taxon>Anaeromyxobacteraceae</taxon>
        <taxon>Anaeromyxobacter</taxon>
    </lineage>
</organism>
<dbReference type="PANTHER" id="PTHR47738">
    <property type="entry name" value="PTS SYSTEM FRUCTOSE-LIKE EIIA COMPONENT-RELATED"/>
    <property type="match status" value="1"/>
</dbReference>
<dbReference type="Gene3D" id="3.40.930.10">
    <property type="entry name" value="Mannitol-specific EII, Chain A"/>
    <property type="match status" value="1"/>
</dbReference>
<sequence length="231" mass="24709">MQLTERDAARLLGVTEATLQRWLRSGELAASRVNEQYRLNKIDLLEFASSRGLEISPDLLAELEQPALPSLAEAIRAGGVHHGLAGADKAATLRDLVDRLALPREADRDLVHRMLLAREALGSTGVGNGIAIPHARNPIVLHVATPAVAISYLDRPVDFEALDGKPVHTLVLLVSPSTRAHLHLLALVATALRDPGVLAALDARAGVDALLPEIERVEAAIAEKRAAARKP</sequence>
<dbReference type="InterPro" id="IPR016152">
    <property type="entry name" value="PTrfase/Anion_transptr"/>
</dbReference>
<dbReference type="PROSITE" id="PS51094">
    <property type="entry name" value="PTS_EIIA_TYPE_2"/>
    <property type="match status" value="1"/>
</dbReference>